<evidence type="ECO:0000256" key="5">
    <source>
        <dbReference type="SAM" id="Phobius"/>
    </source>
</evidence>
<feature type="transmembrane region" description="Helical" evidence="5">
    <location>
        <begin position="318"/>
        <end position="337"/>
    </location>
</feature>
<feature type="transmembrane region" description="Helical" evidence="5">
    <location>
        <begin position="379"/>
        <end position="404"/>
    </location>
</feature>
<sequence length="513" mass="55740">MIIDFSRQVHYVWALLPEIILCVSGMVILVVGVTGRYREAHLAVEEELESGRSDDLGWLALLGLLGAALANAWLYGVTEVGVNSMIAVDRFRLFSNWIFLLAAVLGILISFAYVYRQRLQAGEFYALILFATAGMMFMVGARDLIVVFLGLEVMSIAVYALTAFNRRDRKSAEAGLKYFLLGAFSTGFLLYGIALVYGATGSTNVAVIGEIISSGEGSRSLLSAAVALLTIGFAFKVSAIPFHMWTPDVYEGAPAPVTAWMSAAVKAAGFVAFLRVFMVGFGDHSIYALWYPILWWLAAITMVGANLIALVQTNIKRMLAYSSIAHAGYLLVAIAAANETAAAGMLFYLLVYTLMNIGAFAIVMSVSHHSEERLYIDDYVGFGWSQPLLGVFLTVFLLSLAGFPGTGGFMGKIYLLLGAAESDLWTLSVILVLTTVVSYWYYLRIAWVMWMKDPETEGQHDRIIVPLPMRFALLVSVGLILYIGILPSGTLEFARASIEGLGTFGGGLIGQGP</sequence>
<dbReference type="AlphaFoldDB" id="A0A381NFQ0"/>
<dbReference type="InterPro" id="IPR001750">
    <property type="entry name" value="ND/Mrp_TM"/>
</dbReference>
<feature type="transmembrane region" description="Helical" evidence="5">
    <location>
        <begin position="343"/>
        <end position="367"/>
    </location>
</feature>
<feature type="transmembrane region" description="Helical" evidence="5">
    <location>
        <begin position="463"/>
        <end position="485"/>
    </location>
</feature>
<name>A0A381NFQ0_9ZZZZ</name>
<gene>
    <name evidence="7" type="ORF">METZ01_LOCUS6280</name>
</gene>
<feature type="transmembrane region" description="Helical" evidence="5">
    <location>
        <begin position="176"/>
        <end position="200"/>
    </location>
</feature>
<feature type="transmembrane region" description="Helical" evidence="5">
    <location>
        <begin position="220"/>
        <end position="245"/>
    </location>
</feature>
<dbReference type="GO" id="GO:0008137">
    <property type="term" value="F:NADH dehydrogenase (ubiquinone) activity"/>
    <property type="evidence" value="ECO:0007669"/>
    <property type="project" value="InterPro"/>
</dbReference>
<keyword evidence="2 5" id="KW-0812">Transmembrane</keyword>
<feature type="transmembrane region" description="Helical" evidence="5">
    <location>
        <begin position="293"/>
        <end position="311"/>
    </location>
</feature>
<keyword evidence="3 5" id="KW-1133">Transmembrane helix</keyword>
<evidence type="ECO:0000259" key="6">
    <source>
        <dbReference type="Pfam" id="PF00361"/>
    </source>
</evidence>
<comment type="subcellular location">
    <subcellularLocation>
        <location evidence="1">Membrane</location>
        <topology evidence="1">Multi-pass membrane protein</topology>
    </subcellularLocation>
</comment>
<dbReference type="EMBL" id="UINC01000332">
    <property type="protein sequence ID" value="SUZ53426.1"/>
    <property type="molecule type" value="Genomic_DNA"/>
</dbReference>
<organism evidence="7">
    <name type="scientific">marine metagenome</name>
    <dbReference type="NCBI Taxonomy" id="408172"/>
    <lineage>
        <taxon>unclassified sequences</taxon>
        <taxon>metagenomes</taxon>
        <taxon>ecological metagenomes</taxon>
    </lineage>
</organism>
<evidence type="ECO:0000256" key="3">
    <source>
        <dbReference type="ARBA" id="ARBA00022989"/>
    </source>
</evidence>
<dbReference type="InterPro" id="IPR010096">
    <property type="entry name" value="NADH-Q_OxRdtase_suN/2"/>
</dbReference>
<feature type="transmembrane region" description="Helical" evidence="5">
    <location>
        <begin position="257"/>
        <end position="281"/>
    </location>
</feature>
<feature type="transmembrane region" description="Helical" evidence="5">
    <location>
        <begin position="56"/>
        <end position="74"/>
    </location>
</feature>
<evidence type="ECO:0000256" key="1">
    <source>
        <dbReference type="ARBA" id="ARBA00004141"/>
    </source>
</evidence>
<proteinExistence type="inferred from homology"/>
<protein>
    <recommendedName>
        <fullName evidence="6">NADH:quinone oxidoreductase/Mrp antiporter transmembrane domain-containing protein</fullName>
    </recommendedName>
</protein>
<dbReference type="GO" id="GO:0016020">
    <property type="term" value="C:membrane"/>
    <property type="evidence" value="ECO:0007669"/>
    <property type="project" value="UniProtKB-SubCell"/>
</dbReference>
<evidence type="ECO:0000313" key="7">
    <source>
        <dbReference type="EMBL" id="SUZ53426.1"/>
    </source>
</evidence>
<evidence type="ECO:0000256" key="4">
    <source>
        <dbReference type="ARBA" id="ARBA00023136"/>
    </source>
</evidence>
<accession>A0A381NFQ0</accession>
<feature type="transmembrane region" description="Helical" evidence="5">
    <location>
        <begin position="12"/>
        <end position="35"/>
    </location>
</feature>
<feature type="transmembrane region" description="Helical" evidence="5">
    <location>
        <begin position="122"/>
        <end position="139"/>
    </location>
</feature>
<feature type="transmembrane region" description="Helical" evidence="5">
    <location>
        <begin position="145"/>
        <end position="164"/>
    </location>
</feature>
<feature type="transmembrane region" description="Helical" evidence="5">
    <location>
        <begin position="94"/>
        <end position="115"/>
    </location>
</feature>
<keyword evidence="4 5" id="KW-0472">Membrane</keyword>
<dbReference type="Pfam" id="PF00361">
    <property type="entry name" value="Proton_antipo_M"/>
    <property type="match status" value="1"/>
</dbReference>
<dbReference type="NCBIfam" id="TIGR01770">
    <property type="entry name" value="NDH_I_N"/>
    <property type="match status" value="1"/>
</dbReference>
<dbReference type="PANTHER" id="PTHR22773">
    <property type="entry name" value="NADH DEHYDROGENASE"/>
    <property type="match status" value="1"/>
</dbReference>
<dbReference type="GO" id="GO:0042773">
    <property type="term" value="P:ATP synthesis coupled electron transport"/>
    <property type="evidence" value="ECO:0007669"/>
    <property type="project" value="InterPro"/>
</dbReference>
<dbReference type="HAMAP" id="MF_00445">
    <property type="entry name" value="NDH1_NuoN_1"/>
    <property type="match status" value="1"/>
</dbReference>
<feature type="domain" description="NADH:quinone oxidoreductase/Mrp antiporter transmembrane" evidence="6">
    <location>
        <begin position="141"/>
        <end position="437"/>
    </location>
</feature>
<evidence type="ECO:0000256" key="2">
    <source>
        <dbReference type="ARBA" id="ARBA00022692"/>
    </source>
</evidence>
<feature type="transmembrane region" description="Helical" evidence="5">
    <location>
        <begin position="424"/>
        <end position="442"/>
    </location>
</feature>
<reference evidence="7" key="1">
    <citation type="submission" date="2018-05" db="EMBL/GenBank/DDBJ databases">
        <authorList>
            <person name="Lanie J.A."/>
            <person name="Ng W.-L."/>
            <person name="Kazmierczak K.M."/>
            <person name="Andrzejewski T.M."/>
            <person name="Davidsen T.M."/>
            <person name="Wayne K.J."/>
            <person name="Tettelin H."/>
            <person name="Glass J.I."/>
            <person name="Rusch D."/>
            <person name="Podicherti R."/>
            <person name="Tsui H.-C.T."/>
            <person name="Winkler M.E."/>
        </authorList>
    </citation>
    <scope>NUCLEOTIDE SEQUENCE</scope>
</reference>